<keyword evidence="4" id="KW-0720">Serine protease</keyword>
<evidence type="ECO:0000313" key="7">
    <source>
        <dbReference type="EMBL" id="CUS50237.1"/>
    </source>
</evidence>
<dbReference type="SMART" id="SM00245">
    <property type="entry name" value="TSPc"/>
    <property type="match status" value="1"/>
</dbReference>
<evidence type="ECO:0000256" key="4">
    <source>
        <dbReference type="ARBA" id="ARBA00022825"/>
    </source>
</evidence>
<dbReference type="PANTHER" id="PTHR32060">
    <property type="entry name" value="TAIL-SPECIFIC PROTEASE"/>
    <property type="match status" value="1"/>
</dbReference>
<dbReference type="Pfam" id="PF00595">
    <property type="entry name" value="PDZ"/>
    <property type="match status" value="1"/>
</dbReference>
<dbReference type="PANTHER" id="PTHR32060:SF22">
    <property type="entry name" value="CARBOXYL-TERMINAL-PROCESSING PEPTIDASE 3, CHLOROPLASTIC"/>
    <property type="match status" value="1"/>
</dbReference>
<dbReference type="FunFam" id="3.90.226.10:FF:000090">
    <property type="entry name" value="Tail-specific protease"/>
    <property type="match status" value="1"/>
</dbReference>
<evidence type="ECO:0000256" key="2">
    <source>
        <dbReference type="ARBA" id="ARBA00022670"/>
    </source>
</evidence>
<dbReference type="InterPro" id="IPR036034">
    <property type="entry name" value="PDZ_sf"/>
</dbReference>
<accession>A0A160TQ88</accession>
<dbReference type="GO" id="GO:0005509">
    <property type="term" value="F:calcium ion binding"/>
    <property type="evidence" value="ECO:0007669"/>
    <property type="project" value="InterPro"/>
</dbReference>
<dbReference type="InterPro" id="IPR020992">
    <property type="entry name" value="Tail_Prtase_C"/>
</dbReference>
<dbReference type="EMBL" id="CZRL01000013">
    <property type="protein sequence ID" value="CUS50237.1"/>
    <property type="molecule type" value="Genomic_DNA"/>
</dbReference>
<dbReference type="SUPFAM" id="SSF50156">
    <property type="entry name" value="PDZ domain-like"/>
    <property type="match status" value="1"/>
</dbReference>
<evidence type="ECO:0000259" key="5">
    <source>
        <dbReference type="PROSITE" id="PS50106"/>
    </source>
</evidence>
<dbReference type="SMART" id="SM00228">
    <property type="entry name" value="PDZ"/>
    <property type="match status" value="1"/>
</dbReference>
<dbReference type="InterPro" id="IPR004447">
    <property type="entry name" value="Peptidase_S41A"/>
</dbReference>
<dbReference type="CDD" id="cd06782">
    <property type="entry name" value="cpPDZ_CPP-like"/>
    <property type="match status" value="1"/>
</dbReference>
<evidence type="ECO:0000259" key="6">
    <source>
        <dbReference type="PROSITE" id="PS50222"/>
    </source>
</evidence>
<dbReference type="PROSITE" id="PS50106">
    <property type="entry name" value="PDZ"/>
    <property type="match status" value="1"/>
</dbReference>
<feature type="domain" description="PDZ" evidence="5">
    <location>
        <begin position="250"/>
        <end position="327"/>
    </location>
</feature>
<sequence>MIKSTDCRSNQTTKVPIGRARRWCWSCFLAISLTLPCVSTYAEIAPLRALPGHQRAVELINYFIQRYHYRTAQLNDDLSSQILDRYIETLDANRSYFLATDIERFEQMRFHVDDYLRKQELDHIFELFDLYRERAIDRAEFSMRILSEGFDLNIPESFRFNRSTSPWPTDQAQLDDIWRRRVKNDYLSLKLAGQPHDEILKTLGDRYRQLSRRTKQITSTDVFETFINAYITSVEPHTSYFSPRSTENFKIRMSLSLEGIGAVLQTENEYTVVRRIVAGGPAELSQLLNAGDRIISVGQNEDRPLVDVIGWRLDDVVDLIRGPKSTVVRLKILPLQEGPDASGRIISIVRDTIRLEEQAAQKSVIPVDRGDHVYRIGVIDLPTFYVDFDGRSSGQADYRSTTRDVARLVKELQAENIDGLIIDLRGNGGGALTEATTLTGLFIEQGPIVQVKDAKGRVRVKHDSDPTIIYRGALAVLVDGNSASASEIFAGAIQDYGRGLVIGEPTYGKGTVQNLVDLDRYARTKDEKLGQLKFTIAQFFRINGDSTQHKGVVPDILLPTARDDTKSGERGLENALPWQQVDSARYSPFDQSDLSAALSNIRSLHQTRVADDPGFEFLLSNQTLDNEIAALEVVSLLESKRQVERTQRQSVRDSLTTALRKAWNLGEDEKASDGEFPGDIVLNETAQILTDTMLELRHNRMLAQHSAHSSTESDSSKQDQ</sequence>
<dbReference type="GO" id="GO:0004252">
    <property type="term" value="F:serine-type endopeptidase activity"/>
    <property type="evidence" value="ECO:0007669"/>
    <property type="project" value="UniProtKB-EC"/>
</dbReference>
<dbReference type="SUPFAM" id="SSF52096">
    <property type="entry name" value="ClpP/crotonase"/>
    <property type="match status" value="1"/>
</dbReference>
<feature type="domain" description="EF-hand" evidence="6">
    <location>
        <begin position="116"/>
        <end position="151"/>
    </location>
</feature>
<reference evidence="7" key="1">
    <citation type="submission" date="2015-10" db="EMBL/GenBank/DDBJ databases">
        <authorList>
            <person name="Gilbert D.G."/>
        </authorList>
    </citation>
    <scope>NUCLEOTIDE SEQUENCE</scope>
</reference>
<proteinExistence type="inferred from homology"/>
<dbReference type="EC" id="3.4.21.102" evidence="7"/>
<evidence type="ECO:0000256" key="1">
    <source>
        <dbReference type="ARBA" id="ARBA00009179"/>
    </source>
</evidence>
<gene>
    <name evidence="7" type="ORF">MGWOODY_XGa1683</name>
</gene>
<dbReference type="Pfam" id="PF03572">
    <property type="entry name" value="Peptidase_S41"/>
    <property type="match status" value="1"/>
</dbReference>
<dbReference type="InterPro" id="IPR002048">
    <property type="entry name" value="EF_hand_dom"/>
</dbReference>
<dbReference type="Gene3D" id="2.30.42.10">
    <property type="match status" value="1"/>
</dbReference>
<dbReference type="InterPro" id="IPR040573">
    <property type="entry name" value="TSP_N"/>
</dbReference>
<dbReference type="Pfam" id="PF17804">
    <property type="entry name" value="TSP_NTD"/>
    <property type="match status" value="1"/>
</dbReference>
<dbReference type="GO" id="GO:0006508">
    <property type="term" value="P:proteolysis"/>
    <property type="evidence" value="ECO:0007669"/>
    <property type="project" value="UniProtKB-KW"/>
</dbReference>
<dbReference type="Gene3D" id="3.90.226.10">
    <property type="entry name" value="2-enoyl-CoA Hydratase, Chain A, domain 1"/>
    <property type="match status" value="1"/>
</dbReference>
<name>A0A160TQ88_9ZZZZ</name>
<dbReference type="PROSITE" id="PS50222">
    <property type="entry name" value="EF_HAND_2"/>
    <property type="match status" value="1"/>
</dbReference>
<evidence type="ECO:0000256" key="3">
    <source>
        <dbReference type="ARBA" id="ARBA00022801"/>
    </source>
</evidence>
<protein>
    <submittedName>
        <fullName evidence="7">Tail-specific protease</fullName>
        <ecNumber evidence="7">3.4.21.102</ecNumber>
    </submittedName>
</protein>
<dbReference type="AlphaFoldDB" id="A0A160TQ88"/>
<dbReference type="InterPro" id="IPR029045">
    <property type="entry name" value="ClpP/crotonase-like_dom_sf"/>
</dbReference>
<comment type="similarity">
    <text evidence="1">Belongs to the peptidase S41A family.</text>
</comment>
<dbReference type="InterPro" id="IPR001478">
    <property type="entry name" value="PDZ"/>
</dbReference>
<keyword evidence="2 7" id="KW-0645">Protease</keyword>
<dbReference type="Pfam" id="PF11818">
    <property type="entry name" value="DUF3340"/>
    <property type="match status" value="1"/>
</dbReference>
<keyword evidence="3 7" id="KW-0378">Hydrolase</keyword>
<dbReference type="NCBIfam" id="TIGR00225">
    <property type="entry name" value="prc"/>
    <property type="match status" value="1"/>
</dbReference>
<dbReference type="GO" id="GO:0030288">
    <property type="term" value="C:outer membrane-bounded periplasmic space"/>
    <property type="evidence" value="ECO:0007669"/>
    <property type="project" value="TreeGrafter"/>
</dbReference>
<dbReference type="GO" id="GO:0007165">
    <property type="term" value="P:signal transduction"/>
    <property type="evidence" value="ECO:0007669"/>
    <property type="project" value="TreeGrafter"/>
</dbReference>
<organism evidence="7">
    <name type="scientific">hydrothermal vent metagenome</name>
    <dbReference type="NCBI Taxonomy" id="652676"/>
    <lineage>
        <taxon>unclassified sequences</taxon>
        <taxon>metagenomes</taxon>
        <taxon>ecological metagenomes</taxon>
    </lineage>
</organism>
<dbReference type="InterPro" id="IPR005151">
    <property type="entry name" value="Tail-specific_protease"/>
</dbReference>
<dbReference type="CDD" id="cd07560">
    <property type="entry name" value="Peptidase_S41_CPP"/>
    <property type="match status" value="1"/>
</dbReference>